<name>A0A8X6L136_TRICU</name>
<proteinExistence type="predicted"/>
<organism evidence="1 2">
    <name type="scientific">Trichonephila clavata</name>
    <name type="common">Joro spider</name>
    <name type="synonym">Nephila clavata</name>
    <dbReference type="NCBI Taxonomy" id="2740835"/>
    <lineage>
        <taxon>Eukaryota</taxon>
        <taxon>Metazoa</taxon>
        <taxon>Ecdysozoa</taxon>
        <taxon>Arthropoda</taxon>
        <taxon>Chelicerata</taxon>
        <taxon>Arachnida</taxon>
        <taxon>Araneae</taxon>
        <taxon>Araneomorphae</taxon>
        <taxon>Entelegynae</taxon>
        <taxon>Araneoidea</taxon>
        <taxon>Nephilidae</taxon>
        <taxon>Trichonephila</taxon>
    </lineage>
</organism>
<reference evidence="1" key="1">
    <citation type="submission" date="2020-07" db="EMBL/GenBank/DDBJ databases">
        <title>Multicomponent nature underlies the extraordinary mechanical properties of spider dragline silk.</title>
        <authorList>
            <person name="Kono N."/>
            <person name="Nakamura H."/>
            <person name="Mori M."/>
            <person name="Yoshida Y."/>
            <person name="Ohtoshi R."/>
            <person name="Malay A.D."/>
            <person name="Moran D.A.P."/>
            <person name="Tomita M."/>
            <person name="Numata K."/>
            <person name="Arakawa K."/>
        </authorList>
    </citation>
    <scope>NUCLEOTIDE SEQUENCE</scope>
</reference>
<comment type="caution">
    <text evidence="1">The sequence shown here is derived from an EMBL/GenBank/DDBJ whole genome shotgun (WGS) entry which is preliminary data.</text>
</comment>
<evidence type="ECO:0000313" key="2">
    <source>
        <dbReference type="Proteomes" id="UP000887116"/>
    </source>
</evidence>
<protein>
    <submittedName>
        <fullName evidence="1">Uncharacterized protein</fullName>
    </submittedName>
</protein>
<sequence>MAVFENNNNIIRFYNPFSKIRHVSQLPLKRERYSNDTSSVPSGVPVSPMKNNSLQTLLFLVTMTNLCNQVLLTDFKRKPVISKCSLDTKSSVVTFLLVDEL</sequence>
<dbReference type="EMBL" id="BMAO01013579">
    <property type="protein sequence ID" value="GFQ89793.1"/>
    <property type="molecule type" value="Genomic_DNA"/>
</dbReference>
<evidence type="ECO:0000313" key="1">
    <source>
        <dbReference type="EMBL" id="GFQ89793.1"/>
    </source>
</evidence>
<dbReference type="Proteomes" id="UP000887116">
    <property type="component" value="Unassembled WGS sequence"/>
</dbReference>
<dbReference type="AlphaFoldDB" id="A0A8X6L136"/>
<keyword evidence="2" id="KW-1185">Reference proteome</keyword>
<gene>
    <name evidence="1" type="ORF">TNCT_331561</name>
</gene>
<accession>A0A8X6L136</accession>